<dbReference type="Pfam" id="PF00557">
    <property type="entry name" value="Peptidase_M24"/>
    <property type="match status" value="1"/>
</dbReference>
<reference evidence="6 7" key="1">
    <citation type="journal article" date="2016" name="Nat. Commun.">
        <title>Thousands of microbial genomes shed light on interconnected biogeochemical processes in an aquifer system.</title>
        <authorList>
            <person name="Anantharaman K."/>
            <person name="Brown C.T."/>
            <person name="Hug L.A."/>
            <person name="Sharon I."/>
            <person name="Castelle C.J."/>
            <person name="Probst A.J."/>
            <person name="Thomas B.C."/>
            <person name="Singh A."/>
            <person name="Wilkins M.J."/>
            <person name="Karaoz U."/>
            <person name="Brodie E.L."/>
            <person name="Williams K.H."/>
            <person name="Hubbard S.S."/>
            <person name="Banfield J.F."/>
        </authorList>
    </citation>
    <scope>NUCLEOTIDE SEQUENCE [LARGE SCALE GENOMIC DNA]</scope>
</reference>
<dbReference type="SUPFAM" id="SSF53092">
    <property type="entry name" value="Creatinase/prolidase N-terminal domain"/>
    <property type="match status" value="1"/>
</dbReference>
<dbReference type="EMBL" id="MFJL01000022">
    <property type="protein sequence ID" value="OGG15559.1"/>
    <property type="molecule type" value="Genomic_DNA"/>
</dbReference>
<keyword evidence="1 3" id="KW-0479">Metal-binding</keyword>
<evidence type="ECO:0000313" key="6">
    <source>
        <dbReference type="EMBL" id="OGG15559.1"/>
    </source>
</evidence>
<proteinExistence type="inferred from homology"/>
<evidence type="ECO:0000259" key="4">
    <source>
        <dbReference type="Pfam" id="PF00557"/>
    </source>
</evidence>
<dbReference type="Gene3D" id="3.90.230.10">
    <property type="entry name" value="Creatinase/methionine aminopeptidase superfamily"/>
    <property type="match status" value="1"/>
</dbReference>
<feature type="domain" description="Creatinase N-terminal" evidence="5">
    <location>
        <begin position="4"/>
        <end position="135"/>
    </location>
</feature>
<dbReference type="InterPro" id="IPR036005">
    <property type="entry name" value="Creatinase/aminopeptidase-like"/>
</dbReference>
<evidence type="ECO:0008006" key="8">
    <source>
        <dbReference type="Google" id="ProtNLM"/>
    </source>
</evidence>
<evidence type="ECO:0000256" key="2">
    <source>
        <dbReference type="ARBA" id="ARBA00022801"/>
    </source>
</evidence>
<gene>
    <name evidence="6" type="ORF">A3D77_02580</name>
</gene>
<name>A0A1F5ZSZ3_9BACT</name>
<dbReference type="InterPro" id="IPR000994">
    <property type="entry name" value="Pept_M24"/>
</dbReference>
<dbReference type="Proteomes" id="UP000176923">
    <property type="component" value="Unassembled WGS sequence"/>
</dbReference>
<dbReference type="Pfam" id="PF01321">
    <property type="entry name" value="Creatinase_N"/>
    <property type="match status" value="1"/>
</dbReference>
<protein>
    <recommendedName>
        <fullName evidence="8">Peptidase M24 domain-containing protein</fullName>
    </recommendedName>
</protein>
<dbReference type="InterPro" id="IPR001131">
    <property type="entry name" value="Peptidase_M24B_aminopep-P_CS"/>
</dbReference>
<dbReference type="CDD" id="cd01092">
    <property type="entry name" value="APP-like"/>
    <property type="match status" value="1"/>
</dbReference>
<evidence type="ECO:0000259" key="5">
    <source>
        <dbReference type="Pfam" id="PF01321"/>
    </source>
</evidence>
<dbReference type="PANTHER" id="PTHR46112:SF3">
    <property type="entry name" value="AMINOPEPTIDASE YPDF"/>
    <property type="match status" value="1"/>
</dbReference>
<organism evidence="6 7">
    <name type="scientific">Candidatus Gottesmanbacteria bacterium RIFCSPHIGHO2_02_FULL_39_11</name>
    <dbReference type="NCBI Taxonomy" id="1798382"/>
    <lineage>
        <taxon>Bacteria</taxon>
        <taxon>Candidatus Gottesmaniibacteriota</taxon>
    </lineage>
</organism>
<dbReference type="PROSITE" id="PS00491">
    <property type="entry name" value="PROLINE_PEPTIDASE"/>
    <property type="match status" value="1"/>
</dbReference>
<dbReference type="InterPro" id="IPR029149">
    <property type="entry name" value="Creatin/AminoP/Spt16_N"/>
</dbReference>
<dbReference type="Gene3D" id="3.40.350.10">
    <property type="entry name" value="Creatinase/prolidase N-terminal domain"/>
    <property type="match status" value="1"/>
</dbReference>
<comment type="caution">
    <text evidence="6">The sequence shown here is derived from an EMBL/GenBank/DDBJ whole genome shotgun (WGS) entry which is preliminary data.</text>
</comment>
<keyword evidence="2" id="KW-0378">Hydrolase</keyword>
<evidence type="ECO:0000313" key="7">
    <source>
        <dbReference type="Proteomes" id="UP000176923"/>
    </source>
</evidence>
<accession>A0A1F5ZSZ3</accession>
<evidence type="ECO:0000256" key="1">
    <source>
        <dbReference type="ARBA" id="ARBA00022723"/>
    </source>
</evidence>
<dbReference type="InterPro" id="IPR050659">
    <property type="entry name" value="Peptidase_M24B"/>
</dbReference>
<feature type="domain" description="Peptidase M24" evidence="4">
    <location>
        <begin position="144"/>
        <end position="342"/>
    </location>
</feature>
<dbReference type="STRING" id="1798382.A3D77_02580"/>
<comment type="similarity">
    <text evidence="3">Belongs to the peptidase M24B family.</text>
</comment>
<dbReference type="InterPro" id="IPR000587">
    <property type="entry name" value="Creatinase_N"/>
</dbReference>
<sequence length="360" mass="40368">MNARIASLQEKLLENHLDSLFVSSQPNVIYLTGFNGLSPDEREGFLFVTLYNAYLLTFPTYYELYKNGGKDFVSLNITSDKRIHHHVLDIIQKEKIETIGFEEENLTVSELNSLEKKLQKKLTATAGLIEELRKIKDIREIAWIAKAADLTDKTFEYVKTKIKNGISEKELALEIEFFTKRNGGENAFDPIVAFNENSAIPHHLSGDKKLNSNSLILLDFGAKISGYCSDMTRVIFWGTPSAKMKKVYDTVLASQKKALSLIKAGVNGADIDYAARQVIVSAGFESYPHGLGHGVGLQIHESPRMKENYPQILPQNSVITVEPGIYIPGFCGVRIEDLVVLKKEEVEMLSKSPKLLKILK</sequence>
<evidence type="ECO:0000256" key="3">
    <source>
        <dbReference type="RuleBase" id="RU000590"/>
    </source>
</evidence>
<dbReference type="AlphaFoldDB" id="A0A1F5ZSZ3"/>
<dbReference type="PANTHER" id="PTHR46112">
    <property type="entry name" value="AMINOPEPTIDASE"/>
    <property type="match status" value="1"/>
</dbReference>
<dbReference type="GO" id="GO:0016787">
    <property type="term" value="F:hydrolase activity"/>
    <property type="evidence" value="ECO:0007669"/>
    <property type="project" value="UniProtKB-KW"/>
</dbReference>
<dbReference type="GO" id="GO:0046872">
    <property type="term" value="F:metal ion binding"/>
    <property type="evidence" value="ECO:0007669"/>
    <property type="project" value="UniProtKB-KW"/>
</dbReference>
<dbReference type="SUPFAM" id="SSF55920">
    <property type="entry name" value="Creatinase/aminopeptidase"/>
    <property type="match status" value="1"/>
</dbReference>